<evidence type="ECO:0000313" key="5">
    <source>
        <dbReference type="EMBL" id="OBS74180.1"/>
    </source>
</evidence>
<dbReference type="GO" id="GO:0006364">
    <property type="term" value="P:rRNA processing"/>
    <property type="evidence" value="ECO:0007669"/>
    <property type="project" value="InterPro"/>
</dbReference>
<protein>
    <submittedName>
        <fullName evidence="5">Uncharacterized protein</fullName>
    </submittedName>
</protein>
<organism evidence="5 6">
    <name type="scientific">Neotoma lepida</name>
    <name type="common">Desert woodrat</name>
    <dbReference type="NCBI Taxonomy" id="56216"/>
    <lineage>
        <taxon>Eukaryota</taxon>
        <taxon>Metazoa</taxon>
        <taxon>Chordata</taxon>
        <taxon>Craniata</taxon>
        <taxon>Vertebrata</taxon>
        <taxon>Euteleostomi</taxon>
        <taxon>Mammalia</taxon>
        <taxon>Eutheria</taxon>
        <taxon>Euarchontoglires</taxon>
        <taxon>Glires</taxon>
        <taxon>Rodentia</taxon>
        <taxon>Myomorpha</taxon>
        <taxon>Muroidea</taxon>
        <taxon>Cricetidae</taxon>
        <taxon>Neotominae</taxon>
        <taxon>Neotoma</taxon>
    </lineage>
</organism>
<dbReference type="GO" id="GO:0032040">
    <property type="term" value="C:small-subunit processome"/>
    <property type="evidence" value="ECO:0007669"/>
    <property type="project" value="InterPro"/>
</dbReference>
<evidence type="ECO:0000256" key="1">
    <source>
        <dbReference type="ARBA" id="ARBA00004604"/>
    </source>
</evidence>
<proteinExistence type="inferred from homology"/>
<keyword evidence="4" id="KW-0539">Nucleus</keyword>
<dbReference type="PANTHER" id="PTHR14150:SF21">
    <property type="entry name" value="U3 SMALL NUCLEOLAR RNA-ASSOCIATED PROTEIN 14 HOMOLOG A"/>
    <property type="match status" value="1"/>
</dbReference>
<evidence type="ECO:0000313" key="6">
    <source>
        <dbReference type="Proteomes" id="UP000092124"/>
    </source>
</evidence>
<accession>A0A1A6H8J2</accession>
<evidence type="ECO:0000256" key="3">
    <source>
        <dbReference type="ARBA" id="ARBA00022553"/>
    </source>
</evidence>
<dbReference type="EMBL" id="LZPO01044467">
    <property type="protein sequence ID" value="OBS74180.1"/>
    <property type="molecule type" value="Genomic_DNA"/>
</dbReference>
<comment type="similarity">
    <text evidence="2">Belongs to the UTP14 family.</text>
</comment>
<dbReference type="InterPro" id="IPR006709">
    <property type="entry name" value="SSU_processome_Utp14"/>
</dbReference>
<dbReference type="PANTHER" id="PTHR14150">
    <property type="entry name" value="U3 SMALL NUCLEOLAR RNA-ASSOCIATED PROTEIN 14"/>
    <property type="match status" value="1"/>
</dbReference>
<dbReference type="Proteomes" id="UP000092124">
    <property type="component" value="Unassembled WGS sequence"/>
</dbReference>
<evidence type="ECO:0000256" key="4">
    <source>
        <dbReference type="ARBA" id="ARBA00023242"/>
    </source>
</evidence>
<keyword evidence="6" id="KW-1185">Reference proteome</keyword>
<dbReference type="STRING" id="56216.A0A1A6H8J2"/>
<dbReference type="AlphaFoldDB" id="A0A1A6H8J2"/>
<keyword evidence="3" id="KW-0597">Phosphoprotein</keyword>
<reference evidence="5 6" key="1">
    <citation type="submission" date="2016-06" db="EMBL/GenBank/DDBJ databases">
        <title>The Draft Genome Sequence and Annotation of the Desert Woodrat Neotoma lepida.</title>
        <authorList>
            <person name="Campbell M."/>
            <person name="Oakeson K.F."/>
            <person name="Yandell M."/>
            <person name="Halpert J.R."/>
            <person name="Dearing D."/>
        </authorList>
    </citation>
    <scope>NUCLEOTIDE SEQUENCE [LARGE SCALE GENOMIC DNA]</scope>
    <source>
        <strain evidence="5">417</strain>
        <tissue evidence="5">Liver</tissue>
    </source>
</reference>
<dbReference type="OrthoDB" id="277439at2759"/>
<name>A0A1A6H8J2_NEOLE</name>
<sequence length="77" mass="8974">MRQDPQNQLKGKKKKEQMISLQNLLTTRTPAVTSLAVPTTVEEQEDEVEKDQKQMIKETFAEDDVIKEFLKQKREAI</sequence>
<gene>
    <name evidence="5" type="ORF">A6R68_15282</name>
</gene>
<comment type="subcellular location">
    <subcellularLocation>
        <location evidence="1">Nucleus</location>
        <location evidence="1">Nucleolus</location>
    </subcellularLocation>
</comment>
<comment type="caution">
    <text evidence="5">The sequence shown here is derived from an EMBL/GenBank/DDBJ whole genome shotgun (WGS) entry which is preliminary data.</text>
</comment>
<evidence type="ECO:0000256" key="2">
    <source>
        <dbReference type="ARBA" id="ARBA00007774"/>
    </source>
</evidence>